<dbReference type="InterPro" id="IPR008271">
    <property type="entry name" value="Ser/Thr_kinase_AS"/>
</dbReference>
<dbReference type="InParanoid" id="A0A1Z5KC43"/>
<proteinExistence type="inferred from homology"/>
<dbReference type="AlphaFoldDB" id="A0A1Z5KC43"/>
<dbReference type="Proteomes" id="UP000198406">
    <property type="component" value="Unassembled WGS sequence"/>
</dbReference>
<dbReference type="InterPro" id="IPR000719">
    <property type="entry name" value="Prot_kinase_dom"/>
</dbReference>
<keyword evidence="6" id="KW-0418">Kinase</keyword>
<keyword evidence="14" id="KW-1185">Reference proteome</keyword>
<evidence type="ECO:0000256" key="6">
    <source>
        <dbReference type="ARBA" id="ARBA00022777"/>
    </source>
</evidence>
<dbReference type="PROSITE" id="PS00108">
    <property type="entry name" value="PROTEIN_KINASE_ST"/>
    <property type="match status" value="1"/>
</dbReference>
<evidence type="ECO:0000313" key="14">
    <source>
        <dbReference type="Proteomes" id="UP000198406"/>
    </source>
</evidence>
<dbReference type="GO" id="GO:0010468">
    <property type="term" value="P:regulation of gene expression"/>
    <property type="evidence" value="ECO:0007669"/>
    <property type="project" value="TreeGrafter"/>
</dbReference>
<comment type="similarity">
    <text evidence="1">Belongs to the protein kinase superfamily. CMGC Ser/Thr protein kinase family. CDC2/CDKX subfamily.</text>
</comment>
<dbReference type="PROSITE" id="PS50011">
    <property type="entry name" value="PROTEIN_KINASE_DOM"/>
    <property type="match status" value="1"/>
</dbReference>
<dbReference type="PANTHER" id="PTHR24056">
    <property type="entry name" value="CELL DIVISION PROTEIN KINASE"/>
    <property type="match status" value="1"/>
</dbReference>
<dbReference type="PANTHER" id="PTHR24056:SF254">
    <property type="entry name" value="CYCLIN-DEPENDENT KINASE 2"/>
    <property type="match status" value="1"/>
</dbReference>
<evidence type="ECO:0000256" key="1">
    <source>
        <dbReference type="ARBA" id="ARBA00006485"/>
    </source>
</evidence>
<keyword evidence="3" id="KW-0723">Serine/threonine-protein kinase</keyword>
<dbReference type="GO" id="GO:0030332">
    <property type="term" value="F:cyclin binding"/>
    <property type="evidence" value="ECO:0007669"/>
    <property type="project" value="TreeGrafter"/>
</dbReference>
<evidence type="ECO:0000256" key="2">
    <source>
        <dbReference type="ARBA" id="ARBA00012425"/>
    </source>
</evidence>
<keyword evidence="5" id="KW-0547">Nucleotide-binding</keyword>
<accession>A0A1Z5KC43</accession>
<dbReference type="GO" id="GO:0005634">
    <property type="term" value="C:nucleus"/>
    <property type="evidence" value="ECO:0007669"/>
    <property type="project" value="TreeGrafter"/>
</dbReference>
<comment type="caution">
    <text evidence="13">The sequence shown here is derived from an EMBL/GenBank/DDBJ whole genome shotgun (WGS) entry which is preliminary data.</text>
</comment>
<dbReference type="InterPro" id="IPR050108">
    <property type="entry name" value="CDK"/>
</dbReference>
<protein>
    <recommendedName>
        <fullName evidence="9">Cyclin-dependent kinase 2 homolog</fullName>
        <ecNumber evidence="2">2.7.11.22</ecNumber>
    </recommendedName>
    <alternativeName>
        <fullName evidence="10">Cell division control protein 2 homolog</fullName>
    </alternativeName>
    <alternativeName>
        <fullName evidence="11">cdc2-related kinase 2</fullName>
    </alternativeName>
</protein>
<dbReference type="GO" id="GO:0005737">
    <property type="term" value="C:cytoplasm"/>
    <property type="evidence" value="ECO:0007669"/>
    <property type="project" value="TreeGrafter"/>
</dbReference>
<keyword evidence="4" id="KW-0808">Transferase</keyword>
<dbReference type="InterPro" id="IPR011009">
    <property type="entry name" value="Kinase-like_dom_sf"/>
</dbReference>
<gene>
    <name evidence="13" type="ORF">FisN_12Hh279</name>
</gene>
<evidence type="ECO:0000313" key="13">
    <source>
        <dbReference type="EMBL" id="GAX23702.1"/>
    </source>
</evidence>
<dbReference type="GO" id="GO:0004693">
    <property type="term" value="F:cyclin-dependent protein serine/threonine kinase activity"/>
    <property type="evidence" value="ECO:0007669"/>
    <property type="project" value="UniProtKB-EC"/>
</dbReference>
<feature type="domain" description="Protein kinase" evidence="12">
    <location>
        <begin position="21"/>
        <end position="319"/>
    </location>
</feature>
<evidence type="ECO:0000256" key="9">
    <source>
        <dbReference type="ARBA" id="ARBA00039612"/>
    </source>
</evidence>
<sequence length="384" mass="43252">MTRIHDLVEPFGGKNILELHRFGNATLTRGAFGHISLALRSDDQKYELVAIKQIQGTLNNLQTDAFYEIKTLCALQSTDKNEPHPNIVKLLAVYAKDSSSWSLAFEYCPVDLSLSLEWRRRRRKHPRLLHINIIRLIARDIWNALSFCHAKGIVHRDIKPGNLLVSKDGYVRLCDFGLARSCAGDSKGLCTLFYRAPESLLGDTQNCRPALDLFAAGLIVAELCLGRTLWEGTNEMEQLGFIFRSLGTPHECHWPGALQLVETFHYGTLPFAPTSPQLWRTMVPRVMESSDLEDFLALTVALDPDKRISAKRAMEHPWLCHEAVVNRTSLLCELVPDELDAPIFLSSPDEATSELGEVPVRQVLGLAKSRRAFLSQFDTWSDKC</sequence>
<dbReference type="OrthoDB" id="48098at2759"/>
<evidence type="ECO:0000259" key="12">
    <source>
        <dbReference type="PROSITE" id="PS50011"/>
    </source>
</evidence>
<dbReference type="SMART" id="SM00220">
    <property type="entry name" value="S_TKc"/>
    <property type="match status" value="1"/>
</dbReference>
<dbReference type="Gene3D" id="1.10.510.10">
    <property type="entry name" value="Transferase(Phosphotransferase) domain 1"/>
    <property type="match status" value="1"/>
</dbReference>
<dbReference type="GO" id="GO:0000082">
    <property type="term" value="P:G1/S transition of mitotic cell cycle"/>
    <property type="evidence" value="ECO:0007669"/>
    <property type="project" value="TreeGrafter"/>
</dbReference>
<dbReference type="GO" id="GO:0010389">
    <property type="term" value="P:regulation of G2/M transition of mitotic cell cycle"/>
    <property type="evidence" value="ECO:0007669"/>
    <property type="project" value="TreeGrafter"/>
</dbReference>
<reference evidence="13 14" key="1">
    <citation type="journal article" date="2015" name="Plant Cell">
        <title>Oil accumulation by the oleaginous diatom Fistulifera solaris as revealed by the genome and transcriptome.</title>
        <authorList>
            <person name="Tanaka T."/>
            <person name="Maeda Y."/>
            <person name="Veluchamy A."/>
            <person name="Tanaka M."/>
            <person name="Abida H."/>
            <person name="Marechal E."/>
            <person name="Bowler C."/>
            <person name="Muto M."/>
            <person name="Sunaga Y."/>
            <person name="Tanaka M."/>
            <person name="Yoshino T."/>
            <person name="Taniguchi T."/>
            <person name="Fukuda Y."/>
            <person name="Nemoto M."/>
            <person name="Matsumoto M."/>
            <person name="Wong P.S."/>
            <person name="Aburatani S."/>
            <person name="Fujibuchi W."/>
        </authorList>
    </citation>
    <scope>NUCLEOTIDE SEQUENCE [LARGE SCALE GENOMIC DNA]</scope>
    <source>
        <strain evidence="13 14">JPCC DA0580</strain>
    </source>
</reference>
<evidence type="ECO:0000256" key="3">
    <source>
        <dbReference type="ARBA" id="ARBA00022527"/>
    </source>
</evidence>
<dbReference type="EMBL" id="BDSP01000203">
    <property type="protein sequence ID" value="GAX23702.1"/>
    <property type="molecule type" value="Genomic_DNA"/>
</dbReference>
<dbReference type="GO" id="GO:0000307">
    <property type="term" value="C:cyclin-dependent protein kinase holoenzyme complex"/>
    <property type="evidence" value="ECO:0007669"/>
    <property type="project" value="TreeGrafter"/>
</dbReference>
<name>A0A1Z5KC43_FISSO</name>
<evidence type="ECO:0000256" key="5">
    <source>
        <dbReference type="ARBA" id="ARBA00022741"/>
    </source>
</evidence>
<evidence type="ECO:0000256" key="7">
    <source>
        <dbReference type="ARBA" id="ARBA00022840"/>
    </source>
</evidence>
<evidence type="ECO:0000256" key="11">
    <source>
        <dbReference type="ARBA" id="ARBA00042858"/>
    </source>
</evidence>
<evidence type="ECO:0000256" key="10">
    <source>
        <dbReference type="ARBA" id="ARBA00041902"/>
    </source>
</evidence>
<dbReference type="GO" id="GO:0005524">
    <property type="term" value="F:ATP binding"/>
    <property type="evidence" value="ECO:0007669"/>
    <property type="project" value="UniProtKB-KW"/>
</dbReference>
<comment type="subunit">
    <text evidence="8">May form a complex composed of at least the catalytic subunit CRK2 and a cyclin.</text>
</comment>
<dbReference type="EC" id="2.7.11.22" evidence="2"/>
<organism evidence="13 14">
    <name type="scientific">Fistulifera solaris</name>
    <name type="common">Oleaginous diatom</name>
    <dbReference type="NCBI Taxonomy" id="1519565"/>
    <lineage>
        <taxon>Eukaryota</taxon>
        <taxon>Sar</taxon>
        <taxon>Stramenopiles</taxon>
        <taxon>Ochrophyta</taxon>
        <taxon>Bacillariophyta</taxon>
        <taxon>Bacillariophyceae</taxon>
        <taxon>Bacillariophycidae</taxon>
        <taxon>Naviculales</taxon>
        <taxon>Naviculaceae</taxon>
        <taxon>Fistulifera</taxon>
    </lineage>
</organism>
<evidence type="ECO:0000256" key="4">
    <source>
        <dbReference type="ARBA" id="ARBA00022679"/>
    </source>
</evidence>
<dbReference type="Pfam" id="PF00069">
    <property type="entry name" value="Pkinase"/>
    <property type="match status" value="1"/>
</dbReference>
<dbReference type="GO" id="GO:0007165">
    <property type="term" value="P:signal transduction"/>
    <property type="evidence" value="ECO:0007669"/>
    <property type="project" value="TreeGrafter"/>
</dbReference>
<dbReference type="SUPFAM" id="SSF56112">
    <property type="entry name" value="Protein kinase-like (PK-like)"/>
    <property type="match status" value="1"/>
</dbReference>
<evidence type="ECO:0000256" key="8">
    <source>
        <dbReference type="ARBA" id="ARBA00038543"/>
    </source>
</evidence>
<keyword evidence="7" id="KW-0067">ATP-binding</keyword>
<dbReference type="Gene3D" id="3.30.200.20">
    <property type="entry name" value="Phosphorylase Kinase, domain 1"/>
    <property type="match status" value="1"/>
</dbReference>